<reference evidence="1 2" key="1">
    <citation type="submission" date="2018-08" db="EMBL/GenBank/DDBJ databases">
        <title>A genome reference for cultivated species of the human gut microbiota.</title>
        <authorList>
            <person name="Zou Y."/>
            <person name="Xue W."/>
            <person name="Luo G."/>
        </authorList>
    </citation>
    <scope>NUCLEOTIDE SEQUENCE [LARGE SCALE GENOMIC DNA]</scope>
    <source>
        <strain evidence="1 2">AF39-11</strain>
    </source>
</reference>
<sequence length="535" mass="62391">MREYFHDTQQQVLFTPAKDIVLCAGRGWGKGPIHAAINLRNMQRMPGSITGFVAANCKRALTNTIPSMLIHWQRWGFKRDVHWTIGKKPPKSWGWGEPIFQPDNWENVISFYNGSIGYIISQDRSGTSNSFSLDYLDIDEAKYIDFEQLKDETLPANRGNKQYFGHHYFHHGMLITSDMPVTKKGSWFLDYEKKCDPELIEVIQATVHEIWRTKKRIRDLQAKSESVPLYLKDYLRTLNRDVCRMGSVTVLYREFSTIENMQLLGEAFINQMKRDLPPLTFQTAILCKRIGISKDGFYSSMTEGHKYNATDFSYLDSLEYQFDKIKEPSCLMDADLDRDKPICIAFDFNANINWLVAGQPDRNRLKVIKSFWVKYERKLEALVDDFCKYYRHQRRKEVIFYYDSTALGSNYAVNDEDFHYVIERAFQDRGWEVRSVYIGHPMKHIEKWLLLNRMFAGKAKLIPFFNEQNNEDLLISVQTAGVYNGGKDKRGEKLAETEEDQLQARTDGSDAFDTLCIGCERFPQMTFDMFVTSSM</sequence>
<name>A0A415J3L8_9BACT</name>
<gene>
    <name evidence="1" type="ORF">DW035_10025</name>
</gene>
<dbReference type="Proteomes" id="UP000284916">
    <property type="component" value="Unassembled WGS sequence"/>
</dbReference>
<dbReference type="EMBL" id="QROI01000013">
    <property type="protein sequence ID" value="RHL14584.1"/>
    <property type="molecule type" value="Genomic_DNA"/>
</dbReference>
<evidence type="ECO:0000313" key="1">
    <source>
        <dbReference type="EMBL" id="RHL14584.1"/>
    </source>
</evidence>
<organism evidence="1 2">
    <name type="scientific">Phocaeicola plebeius</name>
    <dbReference type="NCBI Taxonomy" id="310297"/>
    <lineage>
        <taxon>Bacteria</taxon>
        <taxon>Pseudomonadati</taxon>
        <taxon>Bacteroidota</taxon>
        <taxon>Bacteroidia</taxon>
        <taxon>Bacteroidales</taxon>
        <taxon>Bacteroidaceae</taxon>
        <taxon>Phocaeicola</taxon>
    </lineage>
</organism>
<comment type="caution">
    <text evidence="1">The sequence shown here is derived from an EMBL/GenBank/DDBJ whole genome shotgun (WGS) entry which is preliminary data.</text>
</comment>
<proteinExistence type="predicted"/>
<protein>
    <submittedName>
        <fullName evidence="1">Uncharacterized protein</fullName>
    </submittedName>
</protein>
<evidence type="ECO:0000313" key="2">
    <source>
        <dbReference type="Proteomes" id="UP000284916"/>
    </source>
</evidence>
<dbReference type="RefSeq" id="WP_118441655.1">
    <property type="nucleotide sequence ID" value="NZ_QROD01000013.1"/>
</dbReference>
<accession>A0A415J3L8</accession>
<dbReference type="AlphaFoldDB" id="A0A415J3L8"/>